<feature type="domain" description="PapC-like C-terminal" evidence="1">
    <location>
        <begin position="718"/>
        <end position="779"/>
    </location>
</feature>
<evidence type="ECO:0000313" key="2">
    <source>
        <dbReference type="EMBL" id="TCV93075.1"/>
    </source>
</evidence>
<dbReference type="GO" id="GO:0009297">
    <property type="term" value="P:pilus assembly"/>
    <property type="evidence" value="ECO:0007669"/>
    <property type="project" value="InterPro"/>
</dbReference>
<dbReference type="AlphaFoldDB" id="A0A4R3YK34"/>
<keyword evidence="3" id="KW-1185">Reference proteome</keyword>
<dbReference type="GO" id="GO:0009279">
    <property type="term" value="C:cell outer membrane"/>
    <property type="evidence" value="ECO:0007669"/>
    <property type="project" value="TreeGrafter"/>
</dbReference>
<proteinExistence type="predicted"/>
<evidence type="ECO:0000259" key="1">
    <source>
        <dbReference type="Pfam" id="PF13953"/>
    </source>
</evidence>
<dbReference type="InterPro" id="IPR025949">
    <property type="entry name" value="PapC-like_C"/>
</dbReference>
<dbReference type="Proteomes" id="UP000295719">
    <property type="component" value="Unassembled WGS sequence"/>
</dbReference>
<dbReference type="Gene3D" id="2.60.40.3110">
    <property type="match status" value="1"/>
</dbReference>
<dbReference type="InterPro" id="IPR043142">
    <property type="entry name" value="PapC-like_C_sf"/>
</dbReference>
<dbReference type="InterPro" id="IPR042186">
    <property type="entry name" value="FimD_plug_dom"/>
</dbReference>
<organism evidence="2 3">
    <name type="scientific">Biostraticola tofi</name>
    <dbReference type="NCBI Taxonomy" id="466109"/>
    <lineage>
        <taxon>Bacteria</taxon>
        <taxon>Pseudomonadati</taxon>
        <taxon>Pseudomonadota</taxon>
        <taxon>Gammaproteobacteria</taxon>
        <taxon>Enterobacterales</taxon>
        <taxon>Bruguierivoracaceae</taxon>
        <taxon>Biostraticola</taxon>
    </lineage>
</organism>
<name>A0A4R3YK34_9GAMM</name>
<dbReference type="Pfam" id="PF13953">
    <property type="entry name" value="PapC_C"/>
    <property type="match status" value="1"/>
</dbReference>
<dbReference type="OrthoDB" id="8587at2"/>
<dbReference type="Gene3D" id="2.60.40.2610">
    <property type="entry name" value="Outer membrane usher protein FimD, plug domain"/>
    <property type="match status" value="1"/>
</dbReference>
<dbReference type="InterPro" id="IPR000015">
    <property type="entry name" value="Fimb_usher"/>
</dbReference>
<dbReference type="EMBL" id="SMCR01000010">
    <property type="protein sequence ID" value="TCV93075.1"/>
    <property type="molecule type" value="Genomic_DNA"/>
</dbReference>
<dbReference type="Gene3D" id="2.60.40.2070">
    <property type="match status" value="1"/>
</dbReference>
<accession>A0A4R3YK34</accession>
<reference evidence="2 3" key="1">
    <citation type="submission" date="2019-03" db="EMBL/GenBank/DDBJ databases">
        <title>Genomic Encyclopedia of Type Strains, Phase IV (KMG-IV): sequencing the most valuable type-strain genomes for metagenomic binning, comparative biology and taxonomic classification.</title>
        <authorList>
            <person name="Goeker M."/>
        </authorList>
    </citation>
    <scope>NUCLEOTIDE SEQUENCE [LARGE SCALE GENOMIC DNA]</scope>
    <source>
        <strain evidence="2 3">DSM 19580</strain>
    </source>
</reference>
<dbReference type="Pfam" id="PF00577">
    <property type="entry name" value="Usher"/>
    <property type="match status" value="1"/>
</dbReference>
<dbReference type="PANTHER" id="PTHR30451:SF5">
    <property type="entry name" value="SLR0019 PROTEIN"/>
    <property type="match status" value="1"/>
</dbReference>
<dbReference type="GO" id="GO:0015473">
    <property type="term" value="F:fimbrial usher porin activity"/>
    <property type="evidence" value="ECO:0007669"/>
    <property type="project" value="InterPro"/>
</dbReference>
<comment type="caution">
    <text evidence="2">The sequence shown here is derived from an EMBL/GenBank/DDBJ whole genome shotgun (WGS) entry which is preliminary data.</text>
</comment>
<sequence length="809" mass="89339">MSKPATRPRGDCFILLMMLAGMLPSATRCETYAELPPPPGRQPVLNQQTIMLALFINQMDSGQLIPVEIDDEHYWIQGRDLRQAGIEKAPFGNERIEIGACPGASATIDHRLQRLMLDIPPAWLPDQAISAFNNPTRVPAQVSPGILLNYDLYLNRVNHHNERLNTWSEIRYFGPGGALSTDGIIRTGSGARGANSDAYLRYDTYWTNEDEDHSVSWTIGDQVTPSLAWSNSVRIGGIGIGKDFSIRPDIITYPLPSFSGESAVPSTLDLFINGYRTGGAQLQAGPYSLTNIPFVNGAGNAVVVTHDALGRQLVTTLPFYVSSDLLTPGLDDYSFSTGVLRKDYGVKSFTYRQWVATGSYRRGITEWLTLEALGEGAESLGLAGIGSLVRLGQFGVVNGAWSHSRVATKPGDQFDWGYQYKKQKYNFGMRHTTRSERFGDLALYSSELHRHARLSASSSLSRRSTQYYSGIALQHYGSLGAALIDIHSANGEQTRLWNLSWSKNIWNDISLMLTGSYDQQRCEGSLGLLMVIPFSYLNSGSLGLERNKTSGFTQRAVLSRAIQADGGLGGEISWARESKQDHYRQATLRWLTSDFDTSAGFYGNRENLTQWADFTGAVVVMDGRLVTADPLHNAFVLVKTGYPGVTVHYENQPAGLTDARGYLLVPDISAWYPAKYSIDTLALPMDLMAKDVEQQVAVRRRSGYLLHFPIEQVKAVHLQLIDQRGEPLPVGSRVIRPGSQLDYVGWDGMVWLQNPDRENRLQVMTADGRRCEVNFTLPEQGSKPLTPYGPLSCSLEGAIAGEIHDSSDS</sequence>
<gene>
    <name evidence="2" type="ORF">EDC52_110107</name>
</gene>
<dbReference type="PANTHER" id="PTHR30451">
    <property type="entry name" value="OUTER MEMBRANE USHER PROTEIN"/>
    <property type="match status" value="1"/>
</dbReference>
<protein>
    <submittedName>
        <fullName evidence="2">Outer membrane usher protein</fullName>
    </submittedName>
</protein>
<evidence type="ECO:0000313" key="3">
    <source>
        <dbReference type="Proteomes" id="UP000295719"/>
    </source>
</evidence>
<dbReference type="RefSeq" id="WP_131867017.1">
    <property type="nucleotide sequence ID" value="NZ_SMCR01000010.1"/>
</dbReference>